<gene>
    <name evidence="6" type="ORF">TOL_2204</name>
</gene>
<dbReference type="InterPro" id="IPR036278">
    <property type="entry name" value="Sialidase_sf"/>
</dbReference>
<sequence length="905" mass="97158">MSVLSGCGGGSVSDVADSDGDGLSDVLEKSLGTSAVLSDSDRDGLSDYDEVKVYGTNPMKSDTDDDGLTDKQEVIQFLTNPLLADTDSDGLSDKAEISSDPRTDPLDSDTDDDGINDGDEVNTYGTNPTSLDTDLDTLRDYVEIFNLGTNPLSSDSDTDTYPDADEVNADTDPMNYYSNLTEDAKLRFALPVDLSKSDGHAYAPSVVVDSDGNPHAAFHDNVEGGMEIFYVHSDDRGETFSTALNVSNSPGIAEFAKIAVDAAGTVYIIYKDNVDGTANVFFVKKDAGSDSFDPPLNLTRGAVITAAPDIVVDSTGRVVVIWYTAGAVVISAATDGGYLVDSNGDYILDVDGHMQSSFIELGRFVADDSPTTTAITVNDDDDEIHAVFGKAAEYGVQVHYVRSFDGIFSAESTQVSFAEGGTAGSKIAVDGSYVYISWTAYPLDQKEDISLARSKDGGATFEAVVSVSDSASEKASTSVFSDLAVMRDGTLVAIWQDTFAGNYETVVSRSFDHGLTFEEPYNFNPSEEGSLVSSIAINDDSQIFIAVDDNRFGPFEAIMSRGQVGLPAVAAASVTEDVLTIGVNSTESTTLHAYSTVPLYWTVKLYKKDETEKVLGRVDRKVRDFVSQPSDFSVDFSADWDGTVDAGSITGELDGAYYFLITGLTADGVEAAEKRVNLTVVLSANASVLEFSEYLSSQKAFAPDGDGRQEIIWFSGNYNRQVDWSLVIKDSLNNEIYHDSGEGRSLFVEWNGINDAGLLMGEGNYTATATGVDSEGNEITETLDFGIDLTSPTLDGLTFSPTTIDGAGEVMDIDFSISEGAVVTLYIYQGESQLVSELHRLSYPNNEDGSPINIHLEWDGMTGDEGGNYVDPGTYTVRIWCRDFAANRVIEYPMVREICVGACSE</sequence>
<accession>M5DTS0</accession>
<evidence type="ECO:0000256" key="4">
    <source>
        <dbReference type="ARBA" id="ARBA00022837"/>
    </source>
</evidence>
<feature type="region of interest" description="Disordered" evidence="5">
    <location>
        <begin position="1"/>
        <end position="68"/>
    </location>
</feature>
<dbReference type="SUPFAM" id="SSF103647">
    <property type="entry name" value="TSP type-3 repeat"/>
    <property type="match status" value="1"/>
</dbReference>
<dbReference type="PANTHER" id="PTHR37467:SF1">
    <property type="entry name" value="EXPORTED CALCIUM-BINDING GLYCOPROTEIN"/>
    <property type="match status" value="1"/>
</dbReference>
<feature type="compositionally biased region" description="Basic and acidic residues" evidence="5">
    <location>
        <begin position="39"/>
        <end position="52"/>
    </location>
</feature>
<dbReference type="InterPro" id="IPR053180">
    <property type="entry name" value="Ca-binding_acidic-repeat"/>
</dbReference>
<feature type="compositionally biased region" description="Gly residues" evidence="5">
    <location>
        <begin position="1"/>
        <end position="11"/>
    </location>
</feature>
<dbReference type="GO" id="GO:0005509">
    <property type="term" value="F:calcium ion binding"/>
    <property type="evidence" value="ECO:0007669"/>
    <property type="project" value="InterPro"/>
</dbReference>
<evidence type="ECO:0000313" key="6">
    <source>
        <dbReference type="EMBL" id="CCU72608.1"/>
    </source>
</evidence>
<dbReference type="EMBL" id="HF680312">
    <property type="protein sequence ID" value="CCU72608.1"/>
    <property type="molecule type" value="Genomic_DNA"/>
</dbReference>
<dbReference type="Gene3D" id="2.120.10.10">
    <property type="match status" value="1"/>
</dbReference>
<comment type="subcellular location">
    <subcellularLocation>
        <location evidence="1">Secreted</location>
    </subcellularLocation>
</comment>
<protein>
    <recommendedName>
        <fullName evidence="8">FlgD Ig-like domain-containing protein</fullName>
    </recommendedName>
</protein>
<feature type="compositionally biased region" description="Acidic residues" evidence="5">
    <location>
        <begin position="106"/>
        <end position="120"/>
    </location>
</feature>
<evidence type="ECO:0000256" key="1">
    <source>
        <dbReference type="ARBA" id="ARBA00004613"/>
    </source>
</evidence>
<evidence type="ECO:0008006" key="8">
    <source>
        <dbReference type="Google" id="ProtNLM"/>
    </source>
</evidence>
<keyword evidence="3" id="KW-0732">Signal</keyword>
<dbReference type="SUPFAM" id="SSF50939">
    <property type="entry name" value="Sialidases"/>
    <property type="match status" value="1"/>
</dbReference>
<feature type="region of interest" description="Disordered" evidence="5">
    <location>
        <begin position="80"/>
        <end position="131"/>
    </location>
</feature>
<dbReference type="Gene3D" id="2.60.40.4070">
    <property type="match status" value="1"/>
</dbReference>
<name>M5DTS0_9GAMM</name>
<dbReference type="HOGENOM" id="CLU_320527_0_0_6"/>
<dbReference type="STRING" id="187493.CN03_07185"/>
<dbReference type="SUPFAM" id="SSF110296">
    <property type="entry name" value="Oligoxyloglucan reducing end-specific cellobiohydrolase"/>
    <property type="match status" value="1"/>
</dbReference>
<keyword evidence="2" id="KW-0964">Secreted</keyword>
<reference evidence="6 7" key="1">
    <citation type="journal article" date="2013" name="Genome Announc.">
        <title>Genome Sequence of Thalassolituus oleivorans MIL-1 (DSM 14913T).</title>
        <authorList>
            <person name="Golyshin P.N."/>
            <person name="Werner J."/>
            <person name="Chernikova T.N."/>
            <person name="Tran H."/>
            <person name="Ferrer M."/>
            <person name="Yakimov M.M."/>
            <person name="Teeling H."/>
            <person name="Golyshina O.V."/>
        </authorList>
    </citation>
    <scope>NUCLEOTIDE SEQUENCE [LARGE SCALE GENOMIC DNA]</scope>
    <source>
        <strain evidence="6 7">MIL-1</strain>
    </source>
</reference>
<dbReference type="Proteomes" id="UP000011866">
    <property type="component" value="Chromosome"/>
</dbReference>
<dbReference type="PANTHER" id="PTHR37467">
    <property type="entry name" value="EXPORTED CALCIUM-BINDING GLYCOPROTEIN-RELATED"/>
    <property type="match status" value="1"/>
</dbReference>
<proteinExistence type="predicted"/>
<dbReference type="Gene3D" id="4.10.1080.10">
    <property type="entry name" value="TSP type-3 repeat"/>
    <property type="match status" value="1"/>
</dbReference>
<organism evidence="6 7">
    <name type="scientific">Thalassolituus oleivorans MIL-1</name>
    <dbReference type="NCBI Taxonomy" id="1298593"/>
    <lineage>
        <taxon>Bacteria</taxon>
        <taxon>Pseudomonadati</taxon>
        <taxon>Pseudomonadota</taxon>
        <taxon>Gammaproteobacteria</taxon>
        <taxon>Oceanospirillales</taxon>
        <taxon>Oceanospirillaceae</taxon>
        <taxon>Thalassolituus</taxon>
    </lineage>
</organism>
<evidence type="ECO:0000256" key="2">
    <source>
        <dbReference type="ARBA" id="ARBA00022525"/>
    </source>
</evidence>
<evidence type="ECO:0000256" key="5">
    <source>
        <dbReference type="SAM" id="MobiDB-lite"/>
    </source>
</evidence>
<dbReference type="PATRIC" id="fig|1298593.3.peg.2102"/>
<evidence type="ECO:0000313" key="7">
    <source>
        <dbReference type="Proteomes" id="UP000011866"/>
    </source>
</evidence>
<keyword evidence="4" id="KW-0106">Calcium</keyword>
<dbReference type="eggNOG" id="COG2885">
    <property type="taxonomic scope" value="Bacteria"/>
</dbReference>
<dbReference type="AlphaFoldDB" id="M5DTS0"/>
<dbReference type="InterPro" id="IPR059100">
    <property type="entry name" value="TSP3_bac"/>
</dbReference>
<dbReference type="CDD" id="cd15482">
    <property type="entry name" value="Sialidase_non-viral"/>
    <property type="match status" value="1"/>
</dbReference>
<dbReference type="Pfam" id="PF18884">
    <property type="entry name" value="TSP3_bac"/>
    <property type="match status" value="5"/>
</dbReference>
<feature type="compositionally biased region" description="Basic and acidic residues" evidence="5">
    <location>
        <begin position="91"/>
        <end position="105"/>
    </location>
</feature>
<keyword evidence="7" id="KW-1185">Reference proteome</keyword>
<dbReference type="KEGG" id="tol:TOL_2204"/>
<dbReference type="InterPro" id="IPR028974">
    <property type="entry name" value="TSP_type-3_rpt"/>
</dbReference>
<evidence type="ECO:0000256" key="3">
    <source>
        <dbReference type="ARBA" id="ARBA00022729"/>
    </source>
</evidence>